<evidence type="ECO:0000313" key="4">
    <source>
        <dbReference type="Proteomes" id="UP000002051"/>
    </source>
</evidence>
<dbReference type="EnsemblPlants" id="AES75324">
    <property type="protein sequence ID" value="AES75324"/>
    <property type="gene ID" value="MTR_6g042040"/>
</dbReference>
<dbReference type="PANTHER" id="PTHR36384">
    <property type="entry name" value="SAWADEE PROTEIN"/>
    <property type="match status" value="1"/>
</dbReference>
<dbReference type="HOGENOM" id="CLU_047194_0_0_1"/>
<organism evidence="2 4">
    <name type="scientific">Medicago truncatula</name>
    <name type="common">Barrel medic</name>
    <name type="synonym">Medicago tribuloides</name>
    <dbReference type="NCBI Taxonomy" id="3880"/>
    <lineage>
        <taxon>Eukaryota</taxon>
        <taxon>Viridiplantae</taxon>
        <taxon>Streptophyta</taxon>
        <taxon>Embryophyta</taxon>
        <taxon>Tracheophyta</taxon>
        <taxon>Spermatophyta</taxon>
        <taxon>Magnoliopsida</taxon>
        <taxon>eudicotyledons</taxon>
        <taxon>Gunneridae</taxon>
        <taxon>Pentapetalae</taxon>
        <taxon>rosids</taxon>
        <taxon>fabids</taxon>
        <taxon>Fabales</taxon>
        <taxon>Fabaceae</taxon>
        <taxon>Papilionoideae</taxon>
        <taxon>50 kb inversion clade</taxon>
        <taxon>NPAAA clade</taxon>
        <taxon>Hologalegina</taxon>
        <taxon>IRL clade</taxon>
        <taxon>Trifolieae</taxon>
        <taxon>Medicago</taxon>
    </lineage>
</organism>
<dbReference type="STRING" id="3880.G7KIB5"/>
<dbReference type="InterPro" id="IPR032001">
    <property type="entry name" value="SAWADEE_dom"/>
</dbReference>
<reference evidence="2 4" key="2">
    <citation type="journal article" date="2014" name="BMC Genomics">
        <title>An improved genome release (version Mt4.0) for the model legume Medicago truncatula.</title>
        <authorList>
            <person name="Tang H."/>
            <person name="Krishnakumar V."/>
            <person name="Bidwell S."/>
            <person name="Rosen B."/>
            <person name="Chan A."/>
            <person name="Zhou S."/>
            <person name="Gentzbittel L."/>
            <person name="Childs K.L."/>
            <person name="Yandell M."/>
            <person name="Gundlach H."/>
            <person name="Mayer K.F."/>
            <person name="Schwartz D.C."/>
            <person name="Town C.D."/>
        </authorList>
    </citation>
    <scope>GENOME REANNOTATION</scope>
    <source>
        <strain evidence="3 4">cv. Jemalong A17</strain>
    </source>
</reference>
<feature type="domain" description="SAWADEE" evidence="1">
    <location>
        <begin position="21"/>
        <end position="159"/>
    </location>
</feature>
<dbReference type="PANTHER" id="PTHR36384:SF1">
    <property type="entry name" value="SAWADEE PROTEIN"/>
    <property type="match status" value="1"/>
</dbReference>
<dbReference type="Proteomes" id="UP000002051">
    <property type="component" value="Chromosome 6"/>
</dbReference>
<reference evidence="2 4" key="1">
    <citation type="journal article" date="2011" name="Nature">
        <title>The Medicago genome provides insight into the evolution of rhizobial symbioses.</title>
        <authorList>
            <person name="Young N.D."/>
            <person name="Debelle F."/>
            <person name="Oldroyd G.E."/>
            <person name="Geurts R."/>
            <person name="Cannon S.B."/>
            <person name="Udvardi M.K."/>
            <person name="Benedito V.A."/>
            <person name="Mayer K.F."/>
            <person name="Gouzy J."/>
            <person name="Schoof H."/>
            <person name="Van de Peer Y."/>
            <person name="Proost S."/>
            <person name="Cook D.R."/>
            <person name="Meyers B.C."/>
            <person name="Spannagl M."/>
            <person name="Cheung F."/>
            <person name="De Mita S."/>
            <person name="Krishnakumar V."/>
            <person name="Gundlach H."/>
            <person name="Zhou S."/>
            <person name="Mudge J."/>
            <person name="Bharti A.K."/>
            <person name="Murray J.D."/>
            <person name="Naoumkina M.A."/>
            <person name="Rosen B."/>
            <person name="Silverstein K.A."/>
            <person name="Tang H."/>
            <person name="Rombauts S."/>
            <person name="Zhao P.X."/>
            <person name="Zhou P."/>
            <person name="Barbe V."/>
            <person name="Bardou P."/>
            <person name="Bechner M."/>
            <person name="Bellec A."/>
            <person name="Berger A."/>
            <person name="Berges H."/>
            <person name="Bidwell S."/>
            <person name="Bisseling T."/>
            <person name="Choisne N."/>
            <person name="Couloux A."/>
            <person name="Denny R."/>
            <person name="Deshpande S."/>
            <person name="Dai X."/>
            <person name="Doyle J.J."/>
            <person name="Dudez A.M."/>
            <person name="Farmer A.D."/>
            <person name="Fouteau S."/>
            <person name="Franken C."/>
            <person name="Gibelin C."/>
            <person name="Gish J."/>
            <person name="Goldstein S."/>
            <person name="Gonzalez A.J."/>
            <person name="Green P.J."/>
            <person name="Hallab A."/>
            <person name="Hartog M."/>
            <person name="Hua A."/>
            <person name="Humphray S.J."/>
            <person name="Jeong D.H."/>
            <person name="Jing Y."/>
            <person name="Jocker A."/>
            <person name="Kenton S.M."/>
            <person name="Kim D.J."/>
            <person name="Klee K."/>
            <person name="Lai H."/>
            <person name="Lang C."/>
            <person name="Lin S."/>
            <person name="Macmil S.L."/>
            <person name="Magdelenat G."/>
            <person name="Matthews L."/>
            <person name="McCorrison J."/>
            <person name="Monaghan E.L."/>
            <person name="Mun J.H."/>
            <person name="Najar F.Z."/>
            <person name="Nicholson C."/>
            <person name="Noirot C."/>
            <person name="O'Bleness M."/>
            <person name="Paule C.R."/>
            <person name="Poulain J."/>
            <person name="Prion F."/>
            <person name="Qin B."/>
            <person name="Qu C."/>
            <person name="Retzel E.F."/>
            <person name="Riddle C."/>
            <person name="Sallet E."/>
            <person name="Samain S."/>
            <person name="Samson N."/>
            <person name="Sanders I."/>
            <person name="Saurat O."/>
            <person name="Scarpelli C."/>
            <person name="Schiex T."/>
            <person name="Segurens B."/>
            <person name="Severin A.J."/>
            <person name="Sherrier D.J."/>
            <person name="Shi R."/>
            <person name="Sims S."/>
            <person name="Singer S.R."/>
            <person name="Sinharoy S."/>
            <person name="Sterck L."/>
            <person name="Viollet A."/>
            <person name="Wang B.B."/>
            <person name="Wang K."/>
            <person name="Wang M."/>
            <person name="Wang X."/>
            <person name="Warfsmann J."/>
            <person name="Weissenbach J."/>
            <person name="White D.D."/>
            <person name="White J.D."/>
            <person name="Wiley G.B."/>
            <person name="Wincker P."/>
            <person name="Xing Y."/>
            <person name="Yang L."/>
            <person name="Yao Z."/>
            <person name="Ying F."/>
            <person name="Zhai J."/>
            <person name="Zhou L."/>
            <person name="Zuber A."/>
            <person name="Denarie J."/>
            <person name="Dixon R.A."/>
            <person name="May G.D."/>
            <person name="Schwartz D.C."/>
            <person name="Rogers J."/>
            <person name="Quetier F."/>
            <person name="Town C.D."/>
            <person name="Roe B.A."/>
        </authorList>
    </citation>
    <scope>NUCLEOTIDE SEQUENCE [LARGE SCALE GENOMIC DNA]</scope>
    <source>
        <strain evidence="2">A17</strain>
        <strain evidence="3 4">cv. Jemalong A17</strain>
    </source>
</reference>
<dbReference type="PaxDb" id="3880-AES75324"/>
<dbReference type="GO" id="GO:0003682">
    <property type="term" value="F:chromatin binding"/>
    <property type="evidence" value="ECO:0007669"/>
    <property type="project" value="InterPro"/>
</dbReference>
<dbReference type="OMA" id="CHDESME"/>
<protein>
    <recommendedName>
        <fullName evidence="1">SAWADEE domain-containing protein</fullName>
    </recommendedName>
</protein>
<gene>
    <name evidence="2" type="ordered locus">MTR_6g042040</name>
</gene>
<proteinExistence type="predicted"/>
<evidence type="ECO:0000313" key="2">
    <source>
        <dbReference type="EMBL" id="AES75324.1"/>
    </source>
</evidence>
<dbReference type="Pfam" id="PF16719">
    <property type="entry name" value="SAWADEE"/>
    <property type="match status" value="1"/>
</dbReference>
<keyword evidence="4" id="KW-1185">Reference proteome</keyword>
<evidence type="ECO:0000313" key="3">
    <source>
        <dbReference type="EnsemblPlants" id="AES75324"/>
    </source>
</evidence>
<dbReference type="EMBL" id="CM001222">
    <property type="protein sequence ID" value="AES75324.1"/>
    <property type="molecule type" value="Genomic_DNA"/>
</dbReference>
<sequence>MEMPTKKEMSLTDHEQKHNYVTEYQNYEDDAWYVVMVTLQEKETLQVSYKKFNDVYKNLFPSSLFHSLEELHEFEKRFRPVSVQAQDYECHKLVHGVRVCASVRFNSNGLRFYDAVVDTVEEHNHSQKKDEKCLCTFNLSWLQGPNEGKLSAARIGDICIVQPIREHVAALASFLQISRRRIESNSRQELVAHCNKGTKTKTKMGFFERMEKMSGKQRARRSVSGSSSLKVCHDESMEDKESEEKRNVCMILIGNLDKELCPSTAAEFLHKHTHVSASIFIFPSLSSEINTTGAIMSHTEQDFQTLCEFLTDQNYIITSSTGRPWVVIEKQVGLKNMKASIATLFHKFENTSQEGKIRTSNNLKIVHSGTQEFKIASAKRDLFIKFADQQERLHKKLAIMESEI</sequence>
<reference evidence="3" key="3">
    <citation type="submission" date="2015-04" db="UniProtKB">
        <authorList>
            <consortium name="EnsemblPlants"/>
        </authorList>
    </citation>
    <scope>IDENTIFICATION</scope>
    <source>
        <strain evidence="3">cv. Jemalong A17</strain>
    </source>
</reference>
<dbReference type="eggNOG" id="ENOG502RYMA">
    <property type="taxonomic scope" value="Eukaryota"/>
</dbReference>
<name>G7KIB5_MEDTR</name>
<accession>G7KIB5</accession>
<evidence type="ECO:0000259" key="1">
    <source>
        <dbReference type="Pfam" id="PF16719"/>
    </source>
</evidence>
<dbReference type="AlphaFoldDB" id="G7KIB5"/>